<evidence type="ECO:0000259" key="4">
    <source>
        <dbReference type="Pfam" id="PF16967"/>
    </source>
</evidence>
<dbReference type="RefSeq" id="WP_273891290.1">
    <property type="nucleotide sequence ID" value="NZ_JAMDGP010000001.1"/>
</dbReference>
<comment type="caution">
    <text evidence="5">The sequence shown here is derived from an EMBL/GenBank/DDBJ whole genome shotgun (WGS) entry which is preliminary data.</text>
</comment>
<reference evidence="5 6" key="1">
    <citation type="submission" date="2022-05" db="EMBL/GenBank/DDBJ databases">
        <title>Novel Pseudomonas spp. Isolated from a Rainbow Trout Aquaculture Facility.</title>
        <authorList>
            <person name="Testerman T."/>
            <person name="Graf J."/>
        </authorList>
    </citation>
    <scope>NUCLEOTIDE SEQUENCE [LARGE SCALE GENOMIC DNA]</scope>
    <source>
        <strain evidence="5 6">ID1025</strain>
    </source>
</reference>
<feature type="domain" description="Pilus assembly protein E-set like" evidence="4">
    <location>
        <begin position="264"/>
        <end position="331"/>
    </location>
</feature>
<dbReference type="Proteomes" id="UP001148184">
    <property type="component" value="Unassembled WGS sequence"/>
</dbReference>
<organism evidence="5 6">
    <name type="scientific">Pseudomonas rubra</name>
    <dbReference type="NCBI Taxonomy" id="2942627"/>
    <lineage>
        <taxon>Bacteria</taxon>
        <taxon>Pseudomonadati</taxon>
        <taxon>Pseudomonadota</taxon>
        <taxon>Gammaproteobacteria</taxon>
        <taxon>Pseudomonadales</taxon>
        <taxon>Pseudomonadaceae</taxon>
        <taxon>Pseudomonas</taxon>
    </lineage>
</organism>
<protein>
    <submittedName>
        <fullName evidence="5">TcfC E-set like domain-containing protein</fullName>
    </submittedName>
</protein>
<feature type="domain" description="Pilus assembly protein C-terminal" evidence="3">
    <location>
        <begin position="718"/>
        <end position="812"/>
    </location>
</feature>
<dbReference type="InterPro" id="IPR031917">
    <property type="entry name" value="Pilus_assem_C"/>
</dbReference>
<sequence>MSVLSRWVAFGLLCLGAQVHAETSVLGQVKGLPPDFHAHFFDVPLAVRVELDGRTLGEAMVILRPDESLQLIEFSELSDSAYGPTEQQRWLHNLADGWPLGTCTRACPDDLLALHYSLVTSQVSILTRRAEHDALASNFHRLPDQGSRGLLLSNQLNLTGGQGQAASGRYAFEAQSSLGQWTAVAAGQMHRSADSRDAEDLRYYAQQLYGEHLQQEHFWRLGFFTPDDNGIARQPRLLGSRPEGTVGVMYGTSDTLAINNGMPSATPIYVTPSRPGVAEVYRNGVLIYSQPVQPGLQALDTRRLPGGIYEVEVRLLEDGNVTVRSEEFIYKPNNWSNPDKPLRYSAFLGQQSNLLSNWNDDEDGQLTAGLVASYLAHPRAILGVSLQRVDEAMQYGSALDWAVRDDMQLYANVFHTGGVGNGFDLQGIFRYSHGSFVLSHNRSWMDVNRYDQGSWYRQARIERLQQSALSWQHRLSPEDSATLRIAHSNGAANGVGVDVGWWRNAKLFGTDASWRLSLFDRPGTLSTNEQRNRGVDLSLNVLLGSGERRVAGSFGSRTGYDGRRDQNASLIYQQAFTDGALQAVSGSLTADRYGAGIGATASYQTNVVRGDVYAQQSTLDSAWLGGLNLDSTLAWGGGAMAATGEYQNYQAGMIVDVETDGGDVELRSDDLNGHAAILRAGRNVVPVSAYKAGSVQFDFAGSDAPTASIQPQAVGYHLNRGGVGYQKIRVMKTLTVIGRLLDGRGQPLKGALLINHASRSVTEADGFFAVEMSERTPTLEVRLRDTSLCLLDLGKGDLRREQDVLFAGDVSCERSTLASAETNPGAKS</sequence>
<evidence type="ECO:0000256" key="2">
    <source>
        <dbReference type="SAM" id="SignalP"/>
    </source>
</evidence>
<dbReference type="Pfam" id="PF16967">
    <property type="entry name" value="TcfC"/>
    <property type="match status" value="1"/>
</dbReference>
<evidence type="ECO:0000259" key="3">
    <source>
        <dbReference type="Pfam" id="PF15976"/>
    </source>
</evidence>
<name>A0ABT5P2A4_9PSED</name>
<feature type="signal peptide" evidence="2">
    <location>
        <begin position="1"/>
        <end position="21"/>
    </location>
</feature>
<evidence type="ECO:0000256" key="1">
    <source>
        <dbReference type="ARBA" id="ARBA00022729"/>
    </source>
</evidence>
<keyword evidence="1 2" id="KW-0732">Signal</keyword>
<accession>A0ABT5P2A4</accession>
<keyword evidence="6" id="KW-1185">Reference proteome</keyword>
<dbReference type="InterPro" id="IPR032636">
    <property type="entry name" value="Pilus_assem_E-set-like_dom"/>
</dbReference>
<proteinExistence type="predicted"/>
<dbReference type="EMBL" id="JAMDGZ010000002">
    <property type="protein sequence ID" value="MDD1012401.1"/>
    <property type="molecule type" value="Genomic_DNA"/>
</dbReference>
<evidence type="ECO:0000313" key="6">
    <source>
        <dbReference type="Proteomes" id="UP001148184"/>
    </source>
</evidence>
<gene>
    <name evidence="5" type="ORF">M5G17_01720</name>
</gene>
<dbReference type="Pfam" id="PF15976">
    <property type="entry name" value="CooC_C"/>
    <property type="match status" value="1"/>
</dbReference>
<evidence type="ECO:0000313" key="5">
    <source>
        <dbReference type="EMBL" id="MDD1012401.1"/>
    </source>
</evidence>
<feature type="chain" id="PRO_5045958039" evidence="2">
    <location>
        <begin position="22"/>
        <end position="828"/>
    </location>
</feature>